<evidence type="ECO:0000256" key="5">
    <source>
        <dbReference type="ARBA" id="ARBA00022741"/>
    </source>
</evidence>
<protein>
    <recommendedName>
        <fullName evidence="11">HD Cas3-type domain-containing protein</fullName>
    </recommendedName>
</protein>
<dbReference type="InterPro" id="IPR027417">
    <property type="entry name" value="P-loop_NTPase"/>
</dbReference>
<evidence type="ECO:0000256" key="3">
    <source>
        <dbReference type="ARBA" id="ARBA00022722"/>
    </source>
</evidence>
<dbReference type="GO" id="GO:0005524">
    <property type="term" value="F:ATP binding"/>
    <property type="evidence" value="ECO:0007669"/>
    <property type="project" value="UniProtKB-KW"/>
</dbReference>
<evidence type="ECO:0000259" key="11">
    <source>
        <dbReference type="PROSITE" id="PS51643"/>
    </source>
</evidence>
<keyword evidence="8" id="KW-0067">ATP-binding</keyword>
<dbReference type="Gene3D" id="3.40.50.300">
    <property type="entry name" value="P-loop containing nucleotide triphosphate hydrolases"/>
    <property type="match status" value="1"/>
</dbReference>
<evidence type="ECO:0000313" key="13">
    <source>
        <dbReference type="Proteomes" id="UP000033607"/>
    </source>
</evidence>
<evidence type="ECO:0000256" key="7">
    <source>
        <dbReference type="ARBA" id="ARBA00022806"/>
    </source>
</evidence>
<keyword evidence="5" id="KW-0547">Nucleotide-binding</keyword>
<dbReference type="GO" id="GO:0046872">
    <property type="term" value="F:metal ion binding"/>
    <property type="evidence" value="ECO:0007669"/>
    <property type="project" value="UniProtKB-KW"/>
</dbReference>
<evidence type="ECO:0000313" key="12">
    <source>
        <dbReference type="EMBL" id="KKD37859.1"/>
    </source>
</evidence>
<dbReference type="PANTHER" id="PTHR47959:SF16">
    <property type="entry name" value="CRISPR-ASSOCIATED NUCLEASE_HELICASE CAS3-RELATED"/>
    <property type="match status" value="1"/>
</dbReference>
<evidence type="ECO:0000256" key="9">
    <source>
        <dbReference type="ARBA" id="ARBA00023118"/>
    </source>
</evidence>
<keyword evidence="7" id="KW-0347">Helicase</keyword>
<evidence type="ECO:0000256" key="1">
    <source>
        <dbReference type="ARBA" id="ARBA00006847"/>
    </source>
</evidence>
<dbReference type="InterPro" id="IPR054712">
    <property type="entry name" value="Cas3-like_dom"/>
</dbReference>
<sequence length="691" mass="80710">MKATKTEIVLVENKDLAQIENHRRRTFKAVSEPLTADVICNDIKKHNRKRVIIICNTVSQAQGLFKDLEDFNENNQFQITLLHSRFLASDRASKERQLQDVFSQNWEDDSYCHILISTQVIEAGINITCEVMHSQLSPMNSLLQRVGRCARFAGEQGEVYIYQTIQTQLDEDEWDAEAVENSTERKKWKYPPYPDELCEQTWEVLINHTYSEQQDKNINFRIEEDWINQIHTAENIQQAERRQNQKDEFERSWEAAIFRGDHSVASELIRFIDSRSVFLSKEQPIFAGEDAEENTVDVSQLEAFSIPIGTLCKVFKETQEEAYRLWGCAFHRVEPPQKGKEETYTQDSHSPIGSISVLRTSARILLNYKYAYYDRNIGLVIGKYIECLELEPSDSELNQSQKKRQVLKSEYRYKMDTYVGHLGCMWTCWRKPFKTEILKNGTLTEVEFSSVRNELLKPGGKFIQSRIFPNASTEHSEALFEILVLLAILTHDLGKLQQKWQDVMRGWQTLAYQQFKGKNHKQFLIAHTDYDPRIPEQKAALKSYEKYQKRPPHAIESAYLSQEILEGCLIPILEDYFEADEEQMKNIFWVILMATGRHHSAWTQGWKTSNLTRKNRIELHPQAKNAIAESWRQLGRFLPNTLPLNPTNLSQTCYDLNELKLDIFSSDETEYQQLYTLVVRALRLCDQRSVQ</sequence>
<dbReference type="GO" id="GO:0003724">
    <property type="term" value="F:RNA helicase activity"/>
    <property type="evidence" value="ECO:0007669"/>
    <property type="project" value="TreeGrafter"/>
</dbReference>
<keyword evidence="4" id="KW-0479">Metal-binding</keyword>
<dbReference type="InterPro" id="IPR006483">
    <property type="entry name" value="CRISPR-assoc_Cas3_HD"/>
</dbReference>
<dbReference type="Gene3D" id="1.10.3210.30">
    <property type="match status" value="1"/>
</dbReference>
<dbReference type="InterPro" id="IPR050079">
    <property type="entry name" value="DEAD_box_RNA_helicase"/>
</dbReference>
<evidence type="ECO:0000256" key="8">
    <source>
        <dbReference type="ARBA" id="ARBA00022840"/>
    </source>
</evidence>
<dbReference type="GO" id="GO:0016787">
    <property type="term" value="F:hydrolase activity"/>
    <property type="evidence" value="ECO:0007669"/>
    <property type="project" value="UniProtKB-KW"/>
</dbReference>
<comment type="similarity">
    <text evidence="10">Belongs to the DEAD box helicase family.</text>
</comment>
<keyword evidence="3" id="KW-0540">Nuclease</keyword>
<dbReference type="InterPro" id="IPR006474">
    <property type="entry name" value="Helicase_Cas3_CRISPR-ass_core"/>
</dbReference>
<dbReference type="Proteomes" id="UP000033607">
    <property type="component" value="Unassembled WGS sequence"/>
</dbReference>
<accession>A0A0F5YG20</accession>
<evidence type="ECO:0000256" key="4">
    <source>
        <dbReference type="ARBA" id="ARBA00022723"/>
    </source>
</evidence>
<dbReference type="EMBL" id="LATL02000355">
    <property type="protein sequence ID" value="KKD37859.1"/>
    <property type="molecule type" value="Genomic_DNA"/>
</dbReference>
<dbReference type="SUPFAM" id="SSF52540">
    <property type="entry name" value="P-loop containing nucleoside triphosphate hydrolases"/>
    <property type="match status" value="1"/>
</dbReference>
<comment type="caution">
    <text evidence="12">The sequence shown here is derived from an EMBL/GenBank/DDBJ whole genome shotgun (WGS) entry which is preliminary data.</text>
</comment>
<reference evidence="12 13" key="1">
    <citation type="submission" date="2015-06" db="EMBL/GenBank/DDBJ databases">
        <title>Draft genome assembly of filamentous brackish cyanobacterium Limnoraphis robusta strain CS-951.</title>
        <authorList>
            <person name="Willis A."/>
            <person name="Parks M."/>
            <person name="Burford M.A."/>
        </authorList>
    </citation>
    <scope>NUCLEOTIDE SEQUENCE [LARGE SCALE GENOMIC DNA]</scope>
    <source>
        <strain evidence="12 13">CS-951</strain>
    </source>
</reference>
<comment type="similarity">
    <text evidence="1">In the N-terminal section; belongs to the CRISPR-associated nuclease Cas3-HD family.</text>
</comment>
<dbReference type="Pfam" id="PF22590">
    <property type="entry name" value="Cas3-like_C_2"/>
    <property type="match status" value="1"/>
</dbReference>
<gene>
    <name evidence="12" type="ORF">WN50_12065</name>
</gene>
<evidence type="ECO:0000256" key="2">
    <source>
        <dbReference type="ARBA" id="ARBA00009046"/>
    </source>
</evidence>
<dbReference type="NCBIfam" id="TIGR01587">
    <property type="entry name" value="cas3_core"/>
    <property type="match status" value="1"/>
</dbReference>
<dbReference type="PROSITE" id="PS51643">
    <property type="entry name" value="HD_CAS3"/>
    <property type="match status" value="1"/>
</dbReference>
<evidence type="ECO:0000256" key="10">
    <source>
        <dbReference type="ARBA" id="ARBA00038437"/>
    </source>
</evidence>
<dbReference type="InterPro" id="IPR038257">
    <property type="entry name" value="CRISPR-assoc_Cas3_HD_sf"/>
</dbReference>
<feature type="domain" description="HD Cas3-type" evidence="11">
    <location>
        <begin position="472"/>
        <end position="689"/>
    </location>
</feature>
<dbReference type="PATRIC" id="fig|1637645.4.peg.6979"/>
<keyword evidence="9" id="KW-0051">Antiviral defense</keyword>
<evidence type="ECO:0000256" key="6">
    <source>
        <dbReference type="ARBA" id="ARBA00022801"/>
    </source>
</evidence>
<dbReference type="GO" id="GO:0004518">
    <property type="term" value="F:nuclease activity"/>
    <property type="evidence" value="ECO:0007669"/>
    <property type="project" value="UniProtKB-KW"/>
</dbReference>
<name>A0A0F5YG20_9CYAN</name>
<organism evidence="12 13">
    <name type="scientific">Limnoraphis robusta CS-951</name>
    <dbReference type="NCBI Taxonomy" id="1637645"/>
    <lineage>
        <taxon>Bacteria</taxon>
        <taxon>Bacillati</taxon>
        <taxon>Cyanobacteriota</taxon>
        <taxon>Cyanophyceae</taxon>
        <taxon>Oscillatoriophycideae</taxon>
        <taxon>Oscillatoriales</taxon>
        <taxon>Sirenicapillariaceae</taxon>
        <taxon>Limnoraphis</taxon>
    </lineage>
</organism>
<proteinExistence type="inferred from homology"/>
<keyword evidence="6" id="KW-0378">Hydrolase</keyword>
<dbReference type="GO" id="GO:0051607">
    <property type="term" value="P:defense response to virus"/>
    <property type="evidence" value="ECO:0007669"/>
    <property type="project" value="UniProtKB-KW"/>
</dbReference>
<dbReference type="PANTHER" id="PTHR47959">
    <property type="entry name" value="ATP-DEPENDENT RNA HELICASE RHLE-RELATED"/>
    <property type="match status" value="1"/>
</dbReference>
<dbReference type="InterPro" id="IPR001650">
    <property type="entry name" value="Helicase_C-like"/>
</dbReference>
<dbReference type="GO" id="GO:0005829">
    <property type="term" value="C:cytosol"/>
    <property type="evidence" value="ECO:0007669"/>
    <property type="project" value="TreeGrafter"/>
</dbReference>
<comment type="similarity">
    <text evidence="2">In the central section; belongs to the CRISPR-associated helicase Cas3 family.</text>
</comment>
<dbReference type="AlphaFoldDB" id="A0A0F5YG20"/>
<dbReference type="SMART" id="SM00490">
    <property type="entry name" value="HELICc"/>
    <property type="match status" value="1"/>
</dbReference>